<keyword evidence="3" id="KW-0175">Coiled coil</keyword>
<dbReference type="CDD" id="cd00067">
    <property type="entry name" value="GAL4"/>
    <property type="match status" value="1"/>
</dbReference>
<dbReference type="PROSITE" id="PS50048">
    <property type="entry name" value="ZN2_CY6_FUNGAL_2"/>
    <property type="match status" value="1"/>
</dbReference>
<dbReference type="Proteomes" id="UP000256328">
    <property type="component" value="Unassembled WGS sequence"/>
</dbReference>
<organism evidence="6 7">
    <name type="scientific">Coleophoma crateriformis</name>
    <dbReference type="NCBI Taxonomy" id="565419"/>
    <lineage>
        <taxon>Eukaryota</taxon>
        <taxon>Fungi</taxon>
        <taxon>Dikarya</taxon>
        <taxon>Ascomycota</taxon>
        <taxon>Pezizomycotina</taxon>
        <taxon>Leotiomycetes</taxon>
        <taxon>Helotiales</taxon>
        <taxon>Dermateaceae</taxon>
        <taxon>Coleophoma</taxon>
    </lineage>
</organism>
<evidence type="ECO:0000256" key="2">
    <source>
        <dbReference type="ARBA" id="ARBA00023242"/>
    </source>
</evidence>
<evidence type="ECO:0000256" key="3">
    <source>
        <dbReference type="SAM" id="Coils"/>
    </source>
</evidence>
<dbReference type="GO" id="GO:0005634">
    <property type="term" value="C:nucleus"/>
    <property type="evidence" value="ECO:0007669"/>
    <property type="project" value="UniProtKB-SubCell"/>
</dbReference>
<name>A0A3D8QU60_9HELO</name>
<dbReference type="Gene3D" id="4.10.240.10">
    <property type="entry name" value="Zn(2)-C6 fungal-type DNA-binding domain"/>
    <property type="match status" value="1"/>
</dbReference>
<feature type="region of interest" description="Disordered" evidence="4">
    <location>
        <begin position="1"/>
        <end position="24"/>
    </location>
</feature>
<dbReference type="InterPro" id="IPR036864">
    <property type="entry name" value="Zn2-C6_fun-type_DNA-bd_sf"/>
</dbReference>
<gene>
    <name evidence="6" type="ORF">BP5796_10007</name>
</gene>
<dbReference type="EMBL" id="PDLN01000015">
    <property type="protein sequence ID" value="RDW65315.1"/>
    <property type="molecule type" value="Genomic_DNA"/>
</dbReference>
<dbReference type="GO" id="GO:0008270">
    <property type="term" value="F:zinc ion binding"/>
    <property type="evidence" value="ECO:0007669"/>
    <property type="project" value="InterPro"/>
</dbReference>
<sequence length="638" mass="72986">MSDRASTAGPTDRPEKEPKRRTKTGCLTCRKRRVRCDEVHPVCSACVRLKLECVYPAPQPHLPHNLGRPPQTTDRPRPGRPRLSGSTQSADRPRNGRPRVSTTPSRERRRQTEGGLARSEDFDMGSGANSNMTGSSASPNVSASDASWLHADRKPSEVAKREPGPSYPEVLNGISAHMDPPKPVVKPGIPEGYTEWTWREDENRPFTSEEMKYMERVKQYGIRKEDYYVYLHFHLNMVHFCPYRNATDDNLYQYIWRHHALFEVSLYNAMMAWSAFHYQKSQNREPVDADKRHDCAVERLQDAVSKGAHIDTILLTMWFLIEYERISSRGIDKVRSLLEHASAAVKEELGGDEKNALNRLGPMGSLALVWMCEVDCQMAQFDGVGRILHQLRDYPYIIQTIEDKALSSPIDMGKEWAENIKTHSKEEVAELQSCMKLSLRTTFITGQVILFGRGHQPPSQADYRAAEAELERLENAIEWANTESSEIAKDIGEGRSDFKHVTLSGLAYNRLNLLAQYYVIIMFYQQHGPQNYRDSTQKEIRNITEGCALRVCKLAYRIAAGQPLIPPAMLYILFIAGTVVKDPIYQNWVLQRFEQAKHWGDNIRRAHKVLEHIVEQQNRTGISYDYVEVMKTYGNFII</sequence>
<dbReference type="OrthoDB" id="648861at2759"/>
<dbReference type="SUPFAM" id="SSF57701">
    <property type="entry name" value="Zn2/Cys6 DNA-binding domain"/>
    <property type="match status" value="1"/>
</dbReference>
<dbReference type="InterPro" id="IPR021858">
    <property type="entry name" value="Fun_TF"/>
</dbReference>
<keyword evidence="7" id="KW-1185">Reference proteome</keyword>
<dbReference type="Pfam" id="PF00172">
    <property type="entry name" value="Zn_clus"/>
    <property type="match status" value="1"/>
</dbReference>
<reference evidence="6 7" key="1">
    <citation type="journal article" date="2018" name="IMA Fungus">
        <title>IMA Genome-F 9: Draft genome sequence of Annulohypoxylon stygium, Aspergillus mulundensis, Berkeleyomyces basicola (syn. Thielaviopsis basicola), Ceratocystis smalleyi, two Cercospora beticola strains, Coleophoma cylindrospora, Fusarium fracticaudum, Phialophora cf. hyalina, and Morchella septimelata.</title>
        <authorList>
            <person name="Wingfield B.D."/>
            <person name="Bills G.F."/>
            <person name="Dong Y."/>
            <person name="Huang W."/>
            <person name="Nel W.J."/>
            <person name="Swalarsk-Parry B.S."/>
            <person name="Vaghefi N."/>
            <person name="Wilken P.M."/>
            <person name="An Z."/>
            <person name="de Beer Z.W."/>
            <person name="De Vos L."/>
            <person name="Chen L."/>
            <person name="Duong T.A."/>
            <person name="Gao Y."/>
            <person name="Hammerbacher A."/>
            <person name="Kikkert J.R."/>
            <person name="Li Y."/>
            <person name="Li H."/>
            <person name="Li K."/>
            <person name="Li Q."/>
            <person name="Liu X."/>
            <person name="Ma X."/>
            <person name="Naidoo K."/>
            <person name="Pethybridge S.J."/>
            <person name="Sun J."/>
            <person name="Steenkamp E.T."/>
            <person name="van der Nest M.A."/>
            <person name="van Wyk S."/>
            <person name="Wingfield M.J."/>
            <person name="Xiong C."/>
            <person name="Yue Q."/>
            <person name="Zhang X."/>
        </authorList>
    </citation>
    <scope>NUCLEOTIDE SEQUENCE [LARGE SCALE GENOMIC DNA]</scope>
    <source>
        <strain evidence="6 7">BP5796</strain>
    </source>
</reference>
<feature type="coiled-coil region" evidence="3">
    <location>
        <begin position="463"/>
        <end position="490"/>
    </location>
</feature>
<dbReference type="PROSITE" id="PS00463">
    <property type="entry name" value="ZN2_CY6_FUNGAL_1"/>
    <property type="match status" value="1"/>
</dbReference>
<evidence type="ECO:0000313" key="7">
    <source>
        <dbReference type="Proteomes" id="UP000256328"/>
    </source>
</evidence>
<evidence type="ECO:0000313" key="6">
    <source>
        <dbReference type="EMBL" id="RDW65315.1"/>
    </source>
</evidence>
<proteinExistence type="predicted"/>
<feature type="compositionally biased region" description="Polar residues" evidence="4">
    <location>
        <begin position="127"/>
        <end position="144"/>
    </location>
</feature>
<dbReference type="PANTHER" id="PTHR37534:SF7">
    <property type="entry name" value="TRANSCRIPTIONAL ACTIVATOR PROTEIN UGA3"/>
    <property type="match status" value="1"/>
</dbReference>
<dbReference type="SMART" id="SM00066">
    <property type="entry name" value="GAL4"/>
    <property type="match status" value="1"/>
</dbReference>
<accession>A0A3D8QU60</accession>
<comment type="caution">
    <text evidence="6">The sequence shown here is derived from an EMBL/GenBank/DDBJ whole genome shotgun (WGS) entry which is preliminary data.</text>
</comment>
<dbReference type="AlphaFoldDB" id="A0A3D8QU60"/>
<evidence type="ECO:0000256" key="1">
    <source>
        <dbReference type="ARBA" id="ARBA00004123"/>
    </source>
</evidence>
<keyword evidence="2" id="KW-0539">Nucleus</keyword>
<protein>
    <recommendedName>
        <fullName evidence="5">Zn(2)-C6 fungal-type domain-containing protein</fullName>
    </recommendedName>
</protein>
<dbReference type="PANTHER" id="PTHR37534">
    <property type="entry name" value="TRANSCRIPTIONAL ACTIVATOR PROTEIN UGA3"/>
    <property type="match status" value="1"/>
</dbReference>
<dbReference type="Pfam" id="PF11951">
    <property type="entry name" value="Fungal_trans_2"/>
    <property type="match status" value="1"/>
</dbReference>
<evidence type="ECO:0000259" key="5">
    <source>
        <dbReference type="PROSITE" id="PS50048"/>
    </source>
</evidence>
<feature type="region of interest" description="Disordered" evidence="4">
    <location>
        <begin position="58"/>
        <end position="144"/>
    </location>
</feature>
<dbReference type="InterPro" id="IPR001138">
    <property type="entry name" value="Zn2Cys6_DnaBD"/>
</dbReference>
<comment type="subcellular location">
    <subcellularLocation>
        <location evidence="1">Nucleus</location>
    </subcellularLocation>
</comment>
<dbReference type="GO" id="GO:0045944">
    <property type="term" value="P:positive regulation of transcription by RNA polymerase II"/>
    <property type="evidence" value="ECO:0007669"/>
    <property type="project" value="TreeGrafter"/>
</dbReference>
<feature type="domain" description="Zn(2)-C6 fungal-type" evidence="5">
    <location>
        <begin position="25"/>
        <end position="55"/>
    </location>
</feature>
<dbReference type="GO" id="GO:0000981">
    <property type="term" value="F:DNA-binding transcription factor activity, RNA polymerase II-specific"/>
    <property type="evidence" value="ECO:0007669"/>
    <property type="project" value="InterPro"/>
</dbReference>
<dbReference type="GO" id="GO:0000976">
    <property type="term" value="F:transcription cis-regulatory region binding"/>
    <property type="evidence" value="ECO:0007669"/>
    <property type="project" value="TreeGrafter"/>
</dbReference>
<evidence type="ECO:0000256" key="4">
    <source>
        <dbReference type="SAM" id="MobiDB-lite"/>
    </source>
</evidence>